<dbReference type="SUPFAM" id="SSF52540">
    <property type="entry name" value="P-loop containing nucleoside triphosphate hydrolases"/>
    <property type="match status" value="1"/>
</dbReference>
<dbReference type="InterPro" id="IPR003593">
    <property type="entry name" value="AAA+_ATPase"/>
</dbReference>
<dbReference type="Gene3D" id="3.40.50.300">
    <property type="entry name" value="P-loop containing nucleotide triphosphate hydrolases"/>
    <property type="match status" value="1"/>
</dbReference>
<reference evidence="3" key="1">
    <citation type="submission" date="2020-10" db="EMBL/GenBank/DDBJ databases">
        <authorList>
            <person name="Gilroy R."/>
        </authorList>
    </citation>
    <scope>NUCLEOTIDE SEQUENCE</scope>
    <source>
        <strain evidence="3">CHK152-2871</strain>
    </source>
</reference>
<dbReference type="PANTHER" id="PTHR30486">
    <property type="entry name" value="TWITCHING MOTILITY PROTEIN PILT"/>
    <property type="match status" value="1"/>
</dbReference>
<proteinExistence type="inferred from homology"/>
<accession>A0A9D1JYS9</accession>
<dbReference type="PROSITE" id="PS00662">
    <property type="entry name" value="T2SP_E"/>
    <property type="match status" value="1"/>
</dbReference>
<sequence>MISEFNFEDFLLKAHKANVSDIHFREGKPPSLRVDGKILRTAIAPLSEQDFENILVKITKKDILENIRMSNNIDFTYEIPNLSRYRVNYCKDLGMPKLTLRVIPYNIPTLEELYLPPFLGELTKYNNGIILVTGPTGSGKSTTLASMVDLINKEQQKHIITIEDPVEFLYTDKNSLITQRGLGTDTETFASGIKYALRQDPDVILVGEIRDRETLEAAIEASETGHLVLSTMHTNSCIQTLNRILGFFEDKSSSLIVQRVINTLRATISQKLLPKSEGGLAAAVEILSVTPAISDYLLKGNFEDVYLLMQKSKSHGLITMNSSIYNLLKHGKISRETALEYSDNKTELEQMIRGIYHGAKNMTNDLI</sequence>
<dbReference type="SMART" id="SM00382">
    <property type="entry name" value="AAA"/>
    <property type="match status" value="1"/>
</dbReference>
<protein>
    <submittedName>
        <fullName evidence="3">PilT/PilU family type 4a pilus ATPase</fullName>
    </submittedName>
</protein>
<evidence type="ECO:0000313" key="3">
    <source>
        <dbReference type="EMBL" id="HIS75037.1"/>
    </source>
</evidence>
<dbReference type="NCBIfam" id="TIGR01420">
    <property type="entry name" value="pilT_fam"/>
    <property type="match status" value="1"/>
</dbReference>
<reference evidence="3" key="2">
    <citation type="journal article" date="2021" name="PeerJ">
        <title>Extensive microbial diversity within the chicken gut microbiome revealed by metagenomics and culture.</title>
        <authorList>
            <person name="Gilroy R."/>
            <person name="Ravi A."/>
            <person name="Getino M."/>
            <person name="Pursley I."/>
            <person name="Horton D.L."/>
            <person name="Alikhan N.F."/>
            <person name="Baker D."/>
            <person name="Gharbi K."/>
            <person name="Hall N."/>
            <person name="Watson M."/>
            <person name="Adriaenssens E.M."/>
            <person name="Foster-Nyarko E."/>
            <person name="Jarju S."/>
            <person name="Secka A."/>
            <person name="Antonio M."/>
            <person name="Oren A."/>
            <person name="Chaudhuri R.R."/>
            <person name="La Ragione R."/>
            <person name="Hildebrand F."/>
            <person name="Pallen M.J."/>
        </authorList>
    </citation>
    <scope>NUCLEOTIDE SEQUENCE</scope>
    <source>
        <strain evidence="3">CHK152-2871</strain>
    </source>
</reference>
<dbReference type="GO" id="GO:0005524">
    <property type="term" value="F:ATP binding"/>
    <property type="evidence" value="ECO:0007669"/>
    <property type="project" value="InterPro"/>
</dbReference>
<dbReference type="InterPro" id="IPR050921">
    <property type="entry name" value="T4SS_GSP_E_ATPase"/>
</dbReference>
<dbReference type="CDD" id="cd01131">
    <property type="entry name" value="PilT"/>
    <property type="match status" value="1"/>
</dbReference>
<feature type="domain" description="Bacterial type II secretion system protein E" evidence="2">
    <location>
        <begin position="197"/>
        <end position="211"/>
    </location>
</feature>
<comment type="similarity">
    <text evidence="1">Belongs to the GSP E family.</text>
</comment>
<dbReference type="InterPro" id="IPR006321">
    <property type="entry name" value="PilT/PilU"/>
</dbReference>
<dbReference type="InterPro" id="IPR001482">
    <property type="entry name" value="T2SS/T4SS_dom"/>
</dbReference>
<dbReference type="EMBL" id="DVJQ01000073">
    <property type="protein sequence ID" value="HIS75037.1"/>
    <property type="molecule type" value="Genomic_DNA"/>
</dbReference>
<dbReference type="Proteomes" id="UP000886865">
    <property type="component" value="Unassembled WGS sequence"/>
</dbReference>
<evidence type="ECO:0000256" key="1">
    <source>
        <dbReference type="ARBA" id="ARBA00006611"/>
    </source>
</evidence>
<gene>
    <name evidence="3" type="ORF">IAA86_08470</name>
</gene>
<dbReference type="Gene3D" id="3.30.450.90">
    <property type="match status" value="1"/>
</dbReference>
<dbReference type="Pfam" id="PF00437">
    <property type="entry name" value="T2SSE"/>
    <property type="match status" value="1"/>
</dbReference>
<dbReference type="GO" id="GO:0016887">
    <property type="term" value="F:ATP hydrolysis activity"/>
    <property type="evidence" value="ECO:0007669"/>
    <property type="project" value="InterPro"/>
</dbReference>
<comment type="caution">
    <text evidence="3">The sequence shown here is derived from an EMBL/GenBank/DDBJ whole genome shotgun (WGS) entry which is preliminary data.</text>
</comment>
<dbReference type="InterPro" id="IPR027417">
    <property type="entry name" value="P-loop_NTPase"/>
</dbReference>
<dbReference type="PANTHER" id="PTHR30486:SF12">
    <property type="entry name" value="TYPE IV PILUS ATPASE PILU"/>
    <property type="match status" value="1"/>
</dbReference>
<evidence type="ECO:0000259" key="2">
    <source>
        <dbReference type="PROSITE" id="PS00662"/>
    </source>
</evidence>
<evidence type="ECO:0000313" key="4">
    <source>
        <dbReference type="Proteomes" id="UP000886865"/>
    </source>
</evidence>
<organism evidence="3 4">
    <name type="scientific">Candidatus Galligastranaerophilus intestinavium</name>
    <dbReference type="NCBI Taxonomy" id="2840836"/>
    <lineage>
        <taxon>Bacteria</taxon>
        <taxon>Candidatus Galligastranaerophilus</taxon>
    </lineage>
</organism>
<dbReference type="AlphaFoldDB" id="A0A9D1JYS9"/>
<name>A0A9D1JYS9_9BACT</name>